<comment type="similarity">
    <text evidence="2">Belongs to the TOR1AIP family.</text>
</comment>
<comment type="subcellular location">
    <subcellularLocation>
        <location evidence="9">Endomembrane system</location>
        <topology evidence="9">Single-pass membrane protein</topology>
    </subcellularLocation>
    <subcellularLocation>
        <location evidence="1">Nucleus envelope</location>
    </subcellularLocation>
</comment>
<evidence type="ECO:0000256" key="6">
    <source>
        <dbReference type="ARBA" id="ARBA00023136"/>
    </source>
</evidence>
<keyword evidence="3" id="KW-0597">Phosphoprotein</keyword>
<protein>
    <recommendedName>
        <fullName evidence="12">Torsin-1A-interacting protein 1/2 AAA+ activator domain-containing protein</fullName>
    </recommendedName>
</protein>
<comment type="caution">
    <text evidence="13">The sequence shown here is derived from an EMBL/GenBank/DDBJ whole genome shotgun (WGS) entry which is preliminary data.</text>
</comment>
<evidence type="ECO:0000256" key="7">
    <source>
        <dbReference type="ARBA" id="ARBA00023180"/>
    </source>
</evidence>
<dbReference type="Proteomes" id="UP001497382">
    <property type="component" value="Unassembled WGS sequence"/>
</dbReference>
<dbReference type="EMBL" id="CAXIEN010000024">
    <property type="protein sequence ID" value="CAL1266651.1"/>
    <property type="molecule type" value="Genomic_DNA"/>
</dbReference>
<feature type="compositionally biased region" description="Acidic residues" evidence="10">
    <location>
        <begin position="95"/>
        <end position="105"/>
    </location>
</feature>
<dbReference type="AlphaFoldDB" id="A0AAV1Z5I7"/>
<keyword evidence="5 11" id="KW-1133">Transmembrane helix</keyword>
<feature type="region of interest" description="Disordered" evidence="10">
    <location>
        <begin position="1"/>
        <end position="125"/>
    </location>
</feature>
<feature type="compositionally biased region" description="Polar residues" evidence="10">
    <location>
        <begin position="85"/>
        <end position="94"/>
    </location>
</feature>
<evidence type="ECO:0000256" key="5">
    <source>
        <dbReference type="ARBA" id="ARBA00022989"/>
    </source>
</evidence>
<feature type="domain" description="Torsin-1A-interacting protein 1/2 AAA+ activator" evidence="12">
    <location>
        <begin position="217"/>
        <end position="357"/>
    </location>
</feature>
<dbReference type="GO" id="GO:0016020">
    <property type="term" value="C:membrane"/>
    <property type="evidence" value="ECO:0007669"/>
    <property type="project" value="TreeGrafter"/>
</dbReference>
<name>A0AAV1Z5I7_9ARAC</name>
<dbReference type="Gene3D" id="3.40.50.12190">
    <property type="match status" value="1"/>
</dbReference>
<evidence type="ECO:0000256" key="11">
    <source>
        <dbReference type="SAM" id="Phobius"/>
    </source>
</evidence>
<gene>
    <name evidence="13" type="ORF">LARSCL_LOCUS3218</name>
</gene>
<evidence type="ECO:0000256" key="8">
    <source>
        <dbReference type="ARBA" id="ARBA00023242"/>
    </source>
</evidence>
<evidence type="ECO:0000256" key="10">
    <source>
        <dbReference type="SAM" id="MobiDB-lite"/>
    </source>
</evidence>
<sequence length="405" mass="45729">MPSTKPKRTSNKNKIDNEVKRLTRKPLYPNMSEEKENMEFVSSDDSPEKFPYGNFPVMPMKSNSSTSTDSMQDTPGSPKPRSRRLQQNQMNNFQDSEDSDVDMETDNFVGNNYPCNQDEEKSELSPDFKFKEHSLPQINIYEDFKDAARRRKFYHSEIQFSGREPSASASNSSQSFLKSCVYLILLCIICFGVASLYWSQYPDTPSSNGRLTASTLVKNLKMKFKNQPHLTFRIIFSALKNVLEVEPEAPAIILLLATNGSETLCSELAHSLVDSLNVPDYTVKIPGTHYKQANAKHAKMNIDKTISDKLKNDQLGSILIEDLDQIPGQAAIILHKYSDHENARFKKAVFVMTVNYNKAISNYSDTKMWDKAANDHLLSVWTDVGVDQATPLLARLTVSVGVINI</sequence>
<dbReference type="GO" id="GO:0001671">
    <property type="term" value="F:ATPase activator activity"/>
    <property type="evidence" value="ECO:0007669"/>
    <property type="project" value="InterPro"/>
</dbReference>
<feature type="transmembrane region" description="Helical" evidence="11">
    <location>
        <begin position="180"/>
        <end position="198"/>
    </location>
</feature>
<keyword evidence="4 11" id="KW-0812">Transmembrane</keyword>
<evidence type="ECO:0000256" key="1">
    <source>
        <dbReference type="ARBA" id="ARBA00004259"/>
    </source>
</evidence>
<dbReference type="GO" id="GO:0061024">
    <property type="term" value="P:membrane organization"/>
    <property type="evidence" value="ECO:0007669"/>
    <property type="project" value="TreeGrafter"/>
</dbReference>
<keyword evidence="7" id="KW-0325">Glycoprotein</keyword>
<keyword evidence="14" id="KW-1185">Reference proteome</keyword>
<dbReference type="InterPro" id="IPR038599">
    <property type="entry name" value="LAP1C-like_C_sf"/>
</dbReference>
<feature type="compositionally biased region" description="Basic residues" evidence="10">
    <location>
        <begin position="1"/>
        <end position="11"/>
    </location>
</feature>
<dbReference type="InterPro" id="IPR046753">
    <property type="entry name" value="TOIP1/2_C"/>
</dbReference>
<dbReference type="GO" id="GO:0005635">
    <property type="term" value="C:nuclear envelope"/>
    <property type="evidence" value="ECO:0007669"/>
    <property type="project" value="UniProtKB-SubCell"/>
</dbReference>
<dbReference type="InterPro" id="IPR008662">
    <property type="entry name" value="TOIP1/2"/>
</dbReference>
<reference evidence="13 14" key="1">
    <citation type="submission" date="2024-04" db="EMBL/GenBank/DDBJ databases">
        <authorList>
            <person name="Rising A."/>
            <person name="Reimegard J."/>
            <person name="Sonavane S."/>
            <person name="Akerstrom W."/>
            <person name="Nylinder S."/>
            <person name="Hedman E."/>
            <person name="Kallberg Y."/>
        </authorList>
    </citation>
    <scope>NUCLEOTIDE SEQUENCE [LARGE SCALE GENOMIC DNA]</scope>
</reference>
<evidence type="ECO:0000259" key="12">
    <source>
        <dbReference type="Pfam" id="PF05609"/>
    </source>
</evidence>
<evidence type="ECO:0000256" key="4">
    <source>
        <dbReference type="ARBA" id="ARBA00022692"/>
    </source>
</evidence>
<feature type="compositionally biased region" description="Polar residues" evidence="10">
    <location>
        <begin position="61"/>
        <end position="75"/>
    </location>
</feature>
<dbReference type="PANTHER" id="PTHR18843">
    <property type="entry name" value="TORSIN-1A-INTERACTING PROTEIN"/>
    <property type="match status" value="1"/>
</dbReference>
<evidence type="ECO:0000313" key="13">
    <source>
        <dbReference type="EMBL" id="CAL1266651.1"/>
    </source>
</evidence>
<evidence type="ECO:0000256" key="2">
    <source>
        <dbReference type="ARBA" id="ARBA00007860"/>
    </source>
</evidence>
<keyword evidence="6 11" id="KW-0472">Membrane</keyword>
<organism evidence="13 14">
    <name type="scientific">Larinioides sclopetarius</name>
    <dbReference type="NCBI Taxonomy" id="280406"/>
    <lineage>
        <taxon>Eukaryota</taxon>
        <taxon>Metazoa</taxon>
        <taxon>Ecdysozoa</taxon>
        <taxon>Arthropoda</taxon>
        <taxon>Chelicerata</taxon>
        <taxon>Arachnida</taxon>
        <taxon>Araneae</taxon>
        <taxon>Araneomorphae</taxon>
        <taxon>Entelegynae</taxon>
        <taxon>Araneoidea</taxon>
        <taxon>Araneidae</taxon>
        <taxon>Larinioides</taxon>
    </lineage>
</organism>
<proteinExistence type="inferred from homology"/>
<accession>A0AAV1Z5I7</accession>
<evidence type="ECO:0000256" key="9">
    <source>
        <dbReference type="ARBA" id="ARBA00037847"/>
    </source>
</evidence>
<dbReference type="Pfam" id="PF05609">
    <property type="entry name" value="LAP1_C"/>
    <property type="match status" value="1"/>
</dbReference>
<keyword evidence="8" id="KW-0539">Nucleus</keyword>
<dbReference type="PANTHER" id="PTHR18843:SF7">
    <property type="entry name" value="LAMINA-ASSOCIATED POLYPEPTIDE 1B ISOFORM 1-RELATED"/>
    <property type="match status" value="1"/>
</dbReference>
<evidence type="ECO:0000256" key="3">
    <source>
        <dbReference type="ARBA" id="ARBA00022553"/>
    </source>
</evidence>
<evidence type="ECO:0000313" key="14">
    <source>
        <dbReference type="Proteomes" id="UP001497382"/>
    </source>
</evidence>